<evidence type="ECO:0008006" key="3">
    <source>
        <dbReference type="Google" id="ProtNLM"/>
    </source>
</evidence>
<name>A0A2I2GAR4_9EURO</name>
<organism evidence="1 2">
    <name type="scientific">Aspergillus steynii IBT 23096</name>
    <dbReference type="NCBI Taxonomy" id="1392250"/>
    <lineage>
        <taxon>Eukaryota</taxon>
        <taxon>Fungi</taxon>
        <taxon>Dikarya</taxon>
        <taxon>Ascomycota</taxon>
        <taxon>Pezizomycotina</taxon>
        <taxon>Eurotiomycetes</taxon>
        <taxon>Eurotiomycetidae</taxon>
        <taxon>Eurotiales</taxon>
        <taxon>Aspergillaceae</taxon>
        <taxon>Aspergillus</taxon>
        <taxon>Aspergillus subgen. Circumdati</taxon>
    </lineage>
</organism>
<dbReference type="GeneID" id="36558399"/>
<gene>
    <name evidence="1" type="ORF">P170DRAFT_445376</name>
</gene>
<accession>A0A2I2GAR4</accession>
<evidence type="ECO:0000313" key="1">
    <source>
        <dbReference type="EMBL" id="PLB49957.1"/>
    </source>
</evidence>
<dbReference type="OrthoDB" id="2831558at2759"/>
<dbReference type="PANTHER" id="PTHR36091:SF1">
    <property type="entry name" value="ALTERED INHERITANCE OF MITOCHONDRIA PROTEIN 9, MITOCHONDRIAL"/>
    <property type="match status" value="1"/>
</dbReference>
<protein>
    <recommendedName>
        <fullName evidence="3">Aminoglycoside phosphotransferase domain-containing protein</fullName>
    </recommendedName>
</protein>
<proteinExistence type="predicted"/>
<dbReference type="PANTHER" id="PTHR36091">
    <property type="entry name" value="ALTERED INHERITANCE OF MITOCHONDRIA PROTEIN 9, MITOCHONDRIAL"/>
    <property type="match status" value="1"/>
</dbReference>
<dbReference type="VEuPathDB" id="FungiDB:P170DRAFT_445376"/>
<keyword evidence="2" id="KW-1185">Reference proteome</keyword>
<evidence type="ECO:0000313" key="2">
    <source>
        <dbReference type="Proteomes" id="UP000234275"/>
    </source>
</evidence>
<dbReference type="Proteomes" id="UP000234275">
    <property type="component" value="Unassembled WGS sequence"/>
</dbReference>
<dbReference type="InterPro" id="IPR051035">
    <property type="entry name" value="Mito_inheritance_9"/>
</dbReference>
<dbReference type="RefSeq" id="XP_024705259.1">
    <property type="nucleotide sequence ID" value="XM_024850700.1"/>
</dbReference>
<sequence>MPPTLRHSVCWALRSQLSRPSSPPFLSAPSLASRIQPANSATISTATKMNSVLRLENEPHAYTSGRWVFIFTLDNAKIIIVKLLFRLAGPAKLTTLSEVATILDYNHDARDGTNTVGSEYIIMEHATRVPLREKWYEMAGDRQVRCIDAIYRTMREIVDLEFLAFGSIYFDDTLDSASKHLLGDGFCIGPHCATRYWGTGAGKRRYYYHAKANQGPWLSIDQYCEGFIDAGLSRVPPVDTEPERKPIYHGLSKTHLALLERTCSVLKRMAIDTRISNSATPLLFYPDLHMRNIFVLEDDFSTITTFWYFNEVPDLATGSKKDSTVALRHKQLRTNLSGLLNIASAGWELFDAILEAVLTNANPDGEEPVKDEKALRSIWPFDID</sequence>
<dbReference type="AlphaFoldDB" id="A0A2I2GAR4"/>
<comment type="caution">
    <text evidence="1">The sequence shown here is derived from an EMBL/GenBank/DDBJ whole genome shotgun (WGS) entry which is preliminary data.</text>
</comment>
<dbReference type="STRING" id="1392250.A0A2I2GAR4"/>
<dbReference type="EMBL" id="MSFO01000003">
    <property type="protein sequence ID" value="PLB49957.1"/>
    <property type="molecule type" value="Genomic_DNA"/>
</dbReference>
<dbReference type="GO" id="GO:0005739">
    <property type="term" value="C:mitochondrion"/>
    <property type="evidence" value="ECO:0007669"/>
    <property type="project" value="TreeGrafter"/>
</dbReference>
<reference evidence="1 2" key="1">
    <citation type="submission" date="2016-12" db="EMBL/GenBank/DDBJ databases">
        <title>The genomes of Aspergillus section Nigri reveals drivers in fungal speciation.</title>
        <authorList>
            <consortium name="DOE Joint Genome Institute"/>
            <person name="Vesth T.C."/>
            <person name="Nybo J."/>
            <person name="Theobald S."/>
            <person name="Brandl J."/>
            <person name="Frisvad J.C."/>
            <person name="Nielsen K.F."/>
            <person name="Lyhne E.K."/>
            <person name="Kogle M.E."/>
            <person name="Kuo A."/>
            <person name="Riley R."/>
            <person name="Clum A."/>
            <person name="Nolan M."/>
            <person name="Lipzen A."/>
            <person name="Salamov A."/>
            <person name="Henrissat B."/>
            <person name="Wiebenga A."/>
            <person name="De Vries R.P."/>
            <person name="Grigoriev I.V."/>
            <person name="Mortensen U.H."/>
            <person name="Andersen M.R."/>
            <person name="Baker S.E."/>
        </authorList>
    </citation>
    <scope>NUCLEOTIDE SEQUENCE [LARGE SCALE GENOMIC DNA]</scope>
    <source>
        <strain evidence="1 2">IBT 23096</strain>
    </source>
</reference>